<protein>
    <submittedName>
        <fullName evidence="3">TMV resistance protein N</fullName>
    </submittedName>
</protein>
<dbReference type="PROSITE" id="PS50104">
    <property type="entry name" value="TIR"/>
    <property type="match status" value="1"/>
</dbReference>
<name>A0A392TI03_9FABA</name>
<dbReference type="PANTHER" id="PTHR32009:SF152">
    <property type="entry name" value="NEUTRAL_ALKALINE INVERTASE"/>
    <property type="match status" value="1"/>
</dbReference>
<feature type="non-terminal residue" evidence="3">
    <location>
        <position position="60"/>
    </location>
</feature>
<dbReference type="AlphaFoldDB" id="A0A392TI03"/>
<dbReference type="Gene3D" id="3.40.50.10140">
    <property type="entry name" value="Toll/interleukin-1 receptor homology (TIR) domain"/>
    <property type="match status" value="1"/>
</dbReference>
<evidence type="ECO:0000313" key="3">
    <source>
        <dbReference type="EMBL" id="MCI60057.1"/>
    </source>
</evidence>
<dbReference type="GO" id="GO:0007165">
    <property type="term" value="P:signal transduction"/>
    <property type="evidence" value="ECO:0007669"/>
    <property type="project" value="InterPro"/>
</dbReference>
<accession>A0A392TI03</accession>
<evidence type="ECO:0000313" key="4">
    <source>
        <dbReference type="Proteomes" id="UP000265520"/>
    </source>
</evidence>
<dbReference type="InterPro" id="IPR035897">
    <property type="entry name" value="Toll_tir_struct_dom_sf"/>
</dbReference>
<dbReference type="EMBL" id="LXQA010574540">
    <property type="protein sequence ID" value="MCI60057.1"/>
    <property type="molecule type" value="Genomic_DNA"/>
</dbReference>
<sequence>MSSSSSSSDHPWTYDVFMNFRGEATRRTFVSQLYAALSNAGIRTFLDDKELRKGEELGPA</sequence>
<dbReference type="InterPro" id="IPR000157">
    <property type="entry name" value="TIR_dom"/>
</dbReference>
<keyword evidence="1" id="KW-0520">NAD</keyword>
<organism evidence="3 4">
    <name type="scientific">Trifolium medium</name>
    <dbReference type="NCBI Taxonomy" id="97028"/>
    <lineage>
        <taxon>Eukaryota</taxon>
        <taxon>Viridiplantae</taxon>
        <taxon>Streptophyta</taxon>
        <taxon>Embryophyta</taxon>
        <taxon>Tracheophyta</taxon>
        <taxon>Spermatophyta</taxon>
        <taxon>Magnoliopsida</taxon>
        <taxon>eudicotyledons</taxon>
        <taxon>Gunneridae</taxon>
        <taxon>Pentapetalae</taxon>
        <taxon>rosids</taxon>
        <taxon>fabids</taxon>
        <taxon>Fabales</taxon>
        <taxon>Fabaceae</taxon>
        <taxon>Papilionoideae</taxon>
        <taxon>50 kb inversion clade</taxon>
        <taxon>NPAAA clade</taxon>
        <taxon>Hologalegina</taxon>
        <taxon>IRL clade</taxon>
        <taxon>Trifolieae</taxon>
        <taxon>Trifolium</taxon>
    </lineage>
</organism>
<dbReference type="SUPFAM" id="SSF52200">
    <property type="entry name" value="Toll/Interleukin receptor TIR domain"/>
    <property type="match status" value="1"/>
</dbReference>
<dbReference type="Pfam" id="PF01582">
    <property type="entry name" value="TIR"/>
    <property type="match status" value="1"/>
</dbReference>
<evidence type="ECO:0000256" key="1">
    <source>
        <dbReference type="ARBA" id="ARBA00023027"/>
    </source>
</evidence>
<proteinExistence type="predicted"/>
<comment type="caution">
    <text evidence="3">The sequence shown here is derived from an EMBL/GenBank/DDBJ whole genome shotgun (WGS) entry which is preliminary data.</text>
</comment>
<evidence type="ECO:0000259" key="2">
    <source>
        <dbReference type="PROSITE" id="PS50104"/>
    </source>
</evidence>
<keyword evidence="4" id="KW-1185">Reference proteome</keyword>
<feature type="domain" description="TIR" evidence="2">
    <location>
        <begin position="12"/>
        <end position="60"/>
    </location>
</feature>
<dbReference type="Proteomes" id="UP000265520">
    <property type="component" value="Unassembled WGS sequence"/>
</dbReference>
<dbReference type="PANTHER" id="PTHR32009">
    <property type="entry name" value="TMV RESISTANCE PROTEIN N-LIKE"/>
    <property type="match status" value="1"/>
</dbReference>
<reference evidence="3 4" key="1">
    <citation type="journal article" date="2018" name="Front. Plant Sci.">
        <title>Red Clover (Trifolium pratense) and Zigzag Clover (T. medium) - A Picture of Genomic Similarities and Differences.</title>
        <authorList>
            <person name="Dluhosova J."/>
            <person name="Istvanek J."/>
            <person name="Nedelnik J."/>
            <person name="Repkova J."/>
        </authorList>
    </citation>
    <scope>NUCLEOTIDE SEQUENCE [LARGE SCALE GENOMIC DNA]</scope>
    <source>
        <strain evidence="4">cv. 10/8</strain>
        <tissue evidence="3">Leaf</tissue>
    </source>
</reference>